<accession>A0AAV7A450</accession>
<protein>
    <submittedName>
        <fullName evidence="1">Uncharacterized protein</fullName>
    </submittedName>
</protein>
<dbReference type="EMBL" id="WNYA01000009">
    <property type="protein sequence ID" value="KAG8555003.1"/>
    <property type="molecule type" value="Genomic_DNA"/>
</dbReference>
<proteinExistence type="predicted"/>
<reference evidence="1" key="1">
    <citation type="thesis" date="2020" institute="ProQuest LLC" country="789 East Eisenhower Parkway, Ann Arbor, MI, USA">
        <title>Comparative Genomics and Chromosome Evolution.</title>
        <authorList>
            <person name="Mudd A.B."/>
        </authorList>
    </citation>
    <scope>NUCLEOTIDE SEQUENCE</scope>
    <source>
        <strain evidence="1">237g6f4</strain>
        <tissue evidence="1">Blood</tissue>
    </source>
</reference>
<gene>
    <name evidence="1" type="ORF">GDO81_017535</name>
</gene>
<organism evidence="1 2">
    <name type="scientific">Engystomops pustulosus</name>
    <name type="common">Tungara frog</name>
    <name type="synonym">Physalaemus pustulosus</name>
    <dbReference type="NCBI Taxonomy" id="76066"/>
    <lineage>
        <taxon>Eukaryota</taxon>
        <taxon>Metazoa</taxon>
        <taxon>Chordata</taxon>
        <taxon>Craniata</taxon>
        <taxon>Vertebrata</taxon>
        <taxon>Euteleostomi</taxon>
        <taxon>Amphibia</taxon>
        <taxon>Batrachia</taxon>
        <taxon>Anura</taxon>
        <taxon>Neobatrachia</taxon>
        <taxon>Hyloidea</taxon>
        <taxon>Leptodactylidae</taxon>
        <taxon>Leiuperinae</taxon>
        <taxon>Engystomops</taxon>
    </lineage>
</organism>
<evidence type="ECO:0000313" key="2">
    <source>
        <dbReference type="Proteomes" id="UP000824782"/>
    </source>
</evidence>
<comment type="caution">
    <text evidence="1">The sequence shown here is derived from an EMBL/GenBank/DDBJ whole genome shotgun (WGS) entry which is preliminary data.</text>
</comment>
<dbReference type="Proteomes" id="UP000824782">
    <property type="component" value="Unassembled WGS sequence"/>
</dbReference>
<sequence length="84" mass="9195">MFTFLGGKSTRRRKEKPAQLCSVRCGTMTCVTMYRAHAALRGPDGMMTCVTMYGAHAALRGPDGTLTYVTMYQAHATLWGSNIS</sequence>
<dbReference type="AlphaFoldDB" id="A0AAV7A450"/>
<evidence type="ECO:0000313" key="1">
    <source>
        <dbReference type="EMBL" id="KAG8555003.1"/>
    </source>
</evidence>
<keyword evidence="2" id="KW-1185">Reference proteome</keyword>
<name>A0AAV7A450_ENGPU</name>